<feature type="domain" description="C2H2-type" evidence="15">
    <location>
        <begin position="369"/>
        <end position="397"/>
    </location>
</feature>
<feature type="binding site" evidence="13">
    <location>
        <position position="7"/>
    </location>
    <ligand>
        <name>Zn(2+)</name>
        <dbReference type="ChEBI" id="CHEBI:29105"/>
    </ligand>
</feature>
<reference evidence="17" key="1">
    <citation type="submission" date="2021-05" db="EMBL/GenBank/DDBJ databases">
        <authorList>
            <person name="Alioto T."/>
            <person name="Alioto T."/>
            <person name="Gomez Garrido J."/>
        </authorList>
    </citation>
    <scope>NUCLEOTIDE SEQUENCE</scope>
</reference>
<keyword evidence="6 12" id="KW-0863">Zinc-finger</keyword>
<dbReference type="PANTHER" id="PTHR24379:SF121">
    <property type="entry name" value="C2H2-TYPE DOMAIN-CONTAINING PROTEIN"/>
    <property type="match status" value="1"/>
</dbReference>
<evidence type="ECO:0000256" key="14">
    <source>
        <dbReference type="SAM" id="MobiDB-lite"/>
    </source>
</evidence>
<feature type="domain" description="C2H2-type" evidence="15">
    <location>
        <begin position="509"/>
        <end position="536"/>
    </location>
</feature>
<feature type="domain" description="C2H2-type" evidence="15">
    <location>
        <begin position="331"/>
        <end position="360"/>
    </location>
</feature>
<dbReference type="SMART" id="SM00868">
    <property type="entry name" value="zf-AD"/>
    <property type="match status" value="1"/>
</dbReference>
<feature type="domain" description="C2H2-type" evidence="15">
    <location>
        <begin position="425"/>
        <end position="452"/>
    </location>
</feature>
<feature type="domain" description="C2H2-type" evidence="15">
    <location>
        <begin position="453"/>
        <end position="480"/>
    </location>
</feature>
<evidence type="ECO:0000256" key="8">
    <source>
        <dbReference type="ARBA" id="ARBA00023015"/>
    </source>
</evidence>
<dbReference type="PROSITE" id="PS00028">
    <property type="entry name" value="ZINC_FINGER_C2H2_1"/>
    <property type="match status" value="11"/>
</dbReference>
<dbReference type="Pfam" id="PF00096">
    <property type="entry name" value="zf-C2H2"/>
    <property type="match status" value="4"/>
</dbReference>
<evidence type="ECO:0000256" key="10">
    <source>
        <dbReference type="ARBA" id="ARBA00023163"/>
    </source>
</evidence>
<dbReference type="PROSITE" id="PS51915">
    <property type="entry name" value="ZAD"/>
    <property type="match status" value="1"/>
</dbReference>
<feature type="region of interest" description="Disordered" evidence="14">
    <location>
        <begin position="168"/>
        <end position="197"/>
    </location>
</feature>
<evidence type="ECO:0000256" key="3">
    <source>
        <dbReference type="ARBA" id="ARBA00006991"/>
    </source>
</evidence>
<evidence type="ECO:0000256" key="4">
    <source>
        <dbReference type="ARBA" id="ARBA00022723"/>
    </source>
</evidence>
<dbReference type="Gene3D" id="3.30.160.60">
    <property type="entry name" value="Classic Zinc Finger"/>
    <property type="match status" value="9"/>
</dbReference>
<feature type="binding site" evidence="13">
    <location>
        <position position="4"/>
    </location>
    <ligand>
        <name>Zn(2+)</name>
        <dbReference type="ChEBI" id="CHEBI:29105"/>
    </ligand>
</feature>
<dbReference type="Pfam" id="PF07776">
    <property type="entry name" value="zf-AD"/>
    <property type="match status" value="1"/>
</dbReference>
<organism evidence="17">
    <name type="scientific">Culex pipiens</name>
    <name type="common">House mosquito</name>
    <dbReference type="NCBI Taxonomy" id="7175"/>
    <lineage>
        <taxon>Eukaryota</taxon>
        <taxon>Metazoa</taxon>
        <taxon>Ecdysozoa</taxon>
        <taxon>Arthropoda</taxon>
        <taxon>Hexapoda</taxon>
        <taxon>Insecta</taxon>
        <taxon>Pterygota</taxon>
        <taxon>Neoptera</taxon>
        <taxon>Endopterygota</taxon>
        <taxon>Diptera</taxon>
        <taxon>Nematocera</taxon>
        <taxon>Culicoidea</taxon>
        <taxon>Culicidae</taxon>
        <taxon>Culicinae</taxon>
        <taxon>Culicini</taxon>
        <taxon>Culex</taxon>
        <taxon>Culex</taxon>
    </lineage>
</organism>
<evidence type="ECO:0000259" key="16">
    <source>
        <dbReference type="PROSITE" id="PS51915"/>
    </source>
</evidence>
<dbReference type="FunFam" id="3.30.160.60:FF:000646">
    <property type="entry name" value="Myeloid zinc finger 1"/>
    <property type="match status" value="1"/>
</dbReference>
<dbReference type="GO" id="GO:0005634">
    <property type="term" value="C:nucleus"/>
    <property type="evidence" value="ECO:0007669"/>
    <property type="project" value="UniProtKB-SubCell"/>
</dbReference>
<keyword evidence="5" id="KW-0677">Repeat</keyword>
<evidence type="ECO:0000256" key="13">
    <source>
        <dbReference type="PROSITE-ProRule" id="PRU01263"/>
    </source>
</evidence>
<evidence type="ECO:0000256" key="12">
    <source>
        <dbReference type="PROSITE-ProRule" id="PRU00042"/>
    </source>
</evidence>
<dbReference type="EMBL" id="HBUE01050792">
    <property type="protein sequence ID" value="CAG6464294.1"/>
    <property type="molecule type" value="Transcribed_RNA"/>
</dbReference>
<dbReference type="SMART" id="SM00355">
    <property type="entry name" value="ZnF_C2H2"/>
    <property type="match status" value="12"/>
</dbReference>
<comment type="similarity">
    <text evidence="3">Belongs to the krueppel C2H2-type zinc-finger protein family.</text>
</comment>
<evidence type="ECO:0000256" key="2">
    <source>
        <dbReference type="ARBA" id="ARBA00004123"/>
    </source>
</evidence>
<comment type="subcellular location">
    <subcellularLocation>
        <location evidence="2">Nucleus</location>
    </subcellularLocation>
</comment>
<dbReference type="InterPro" id="IPR036236">
    <property type="entry name" value="Znf_C2H2_sf"/>
</dbReference>
<keyword evidence="7 13" id="KW-0862">Zinc</keyword>
<dbReference type="FunFam" id="3.30.160.60:FF:000358">
    <property type="entry name" value="zinc finger protein 24"/>
    <property type="match status" value="1"/>
</dbReference>
<evidence type="ECO:0000256" key="5">
    <source>
        <dbReference type="ARBA" id="ARBA00022737"/>
    </source>
</evidence>
<keyword evidence="9" id="KW-0238">DNA-binding</keyword>
<feature type="region of interest" description="Disordered" evidence="14">
    <location>
        <begin position="588"/>
        <end position="619"/>
    </location>
</feature>
<dbReference type="SUPFAM" id="SSF57667">
    <property type="entry name" value="beta-beta-alpha zinc fingers"/>
    <property type="match status" value="4"/>
</dbReference>
<feature type="compositionally biased region" description="Basic residues" evidence="14">
    <location>
        <begin position="173"/>
        <end position="185"/>
    </location>
</feature>
<keyword evidence="11" id="KW-0539">Nucleus</keyword>
<feature type="region of interest" description="Disordered" evidence="14">
    <location>
        <begin position="119"/>
        <end position="151"/>
    </location>
</feature>
<feature type="binding site" evidence="13">
    <location>
        <position position="50"/>
    </location>
    <ligand>
        <name>Zn(2+)</name>
        <dbReference type="ChEBI" id="CHEBI:29105"/>
    </ligand>
</feature>
<evidence type="ECO:0000256" key="11">
    <source>
        <dbReference type="ARBA" id="ARBA00023242"/>
    </source>
</evidence>
<feature type="domain" description="C2H2-type" evidence="15">
    <location>
        <begin position="397"/>
        <end position="424"/>
    </location>
</feature>
<dbReference type="FunFam" id="3.30.160.60:FF:002110">
    <property type="entry name" value="Zinc finger protein 1053"/>
    <property type="match status" value="1"/>
</dbReference>
<feature type="domain" description="C2H2-type" evidence="15">
    <location>
        <begin position="565"/>
        <end position="592"/>
    </location>
</feature>
<proteinExistence type="inferred from homology"/>
<name>A0A8D8FBT4_CULPI</name>
<dbReference type="InterPro" id="IPR012934">
    <property type="entry name" value="Znf_AD"/>
</dbReference>
<feature type="domain" description="ZAD" evidence="16">
    <location>
        <begin position="2"/>
        <end position="77"/>
    </location>
</feature>
<evidence type="ECO:0000256" key="6">
    <source>
        <dbReference type="ARBA" id="ARBA00022771"/>
    </source>
</evidence>
<dbReference type="GO" id="GO:0008270">
    <property type="term" value="F:zinc ion binding"/>
    <property type="evidence" value="ECO:0007669"/>
    <property type="project" value="UniProtKB-UniRule"/>
</dbReference>
<evidence type="ECO:0000256" key="1">
    <source>
        <dbReference type="ARBA" id="ARBA00003767"/>
    </source>
</evidence>
<feature type="domain" description="C2H2-type" evidence="15">
    <location>
        <begin position="537"/>
        <end position="564"/>
    </location>
</feature>
<keyword evidence="4 13" id="KW-0479">Metal-binding</keyword>
<evidence type="ECO:0000256" key="9">
    <source>
        <dbReference type="ARBA" id="ARBA00023125"/>
    </source>
</evidence>
<comment type="function">
    <text evidence="1">May be involved in transcriptional regulation.</text>
</comment>
<feature type="domain" description="C2H2-type" evidence="15">
    <location>
        <begin position="481"/>
        <end position="508"/>
    </location>
</feature>
<keyword evidence="10" id="KW-0804">Transcription</keyword>
<dbReference type="GO" id="GO:0003677">
    <property type="term" value="F:DNA binding"/>
    <property type="evidence" value="ECO:0007669"/>
    <property type="project" value="UniProtKB-KW"/>
</dbReference>
<dbReference type="InterPro" id="IPR013087">
    <property type="entry name" value="Znf_C2H2_type"/>
</dbReference>
<dbReference type="PANTHER" id="PTHR24379">
    <property type="entry name" value="KRAB AND ZINC FINGER DOMAIN-CONTAINING"/>
    <property type="match status" value="1"/>
</dbReference>
<feature type="compositionally biased region" description="Acidic residues" evidence="14">
    <location>
        <begin position="120"/>
        <end position="135"/>
    </location>
</feature>
<feature type="binding site" evidence="13">
    <location>
        <position position="53"/>
    </location>
    <ligand>
        <name>Zn(2+)</name>
        <dbReference type="ChEBI" id="CHEBI:29105"/>
    </ligand>
</feature>
<dbReference type="PROSITE" id="PS50157">
    <property type="entry name" value="ZINC_FINGER_C2H2_2"/>
    <property type="match status" value="9"/>
</dbReference>
<sequence length="619" mass="71816">MNVCRTCVGSTSNELVPIFSKLGDQFIANVIVDCSSVMITEDDDLPSYICQHCLTRVQMIADFAGQVRESDRKLRQLFKSEVSLRDIEEDCNWGDEEPPTETFSLEQVKFEIEIAKVEPLESEPESGLDFEDGNDSDWNGGEQKQTDDEVDVGEAKLEVVEHCDLKEDGVPTKRPKRTRAKRKPKKCDDENDDDDQDNFEDLALTEKELKFYETIQIGPGRHICCWCCVDFGTKEELVTHGQIHFKTRAKRSRMNKEHCCEVCFVGFKRLKSLEDHVKLAAALSSKPIYQCKRCQSRFISLRRRRLHVIHHERDDERKGQKEVQLKQKTPKCCSWGCYKEFETEQQLLEHGQKEHIGKKRETFDPKLAHECPVCFKCVESAKSLYRHRNRIHTYAETTCSICGAQFRCRNSTIKHERRHNNERPYGCEICAKPFASVPALKEHMLVHNDEKPFVCSVCGWGFKRECNLKIHMLIHSEALPFKCDVCGKSFKGKYHLQYHMRTHTGTKPWKCKYCDKTFAHHANRTRHEISHTGVKPHKCSFCEKSFIRKRQLVEHESIHTGIEPYRCEMCNRTFGKKSELQKHLEVHPRAPENHLSLPVPSPMPETEAASSVQQSLHQY</sequence>
<keyword evidence="8" id="KW-0805">Transcription regulation</keyword>
<evidence type="ECO:0000313" key="17">
    <source>
        <dbReference type="EMBL" id="CAG6464294.1"/>
    </source>
</evidence>
<dbReference type="Gene3D" id="3.40.1800.20">
    <property type="match status" value="1"/>
</dbReference>
<accession>A0A8D8FBT4</accession>
<evidence type="ECO:0000256" key="7">
    <source>
        <dbReference type="ARBA" id="ARBA00022833"/>
    </source>
</evidence>
<dbReference type="SUPFAM" id="SSF57716">
    <property type="entry name" value="Glucocorticoid receptor-like (DNA-binding domain)"/>
    <property type="match status" value="1"/>
</dbReference>
<dbReference type="AlphaFoldDB" id="A0A8D8FBT4"/>
<protein>
    <submittedName>
        <fullName evidence="17">Zinc finger protein 568</fullName>
    </submittedName>
</protein>
<feature type="compositionally biased region" description="Polar residues" evidence="14">
    <location>
        <begin position="608"/>
        <end position="619"/>
    </location>
</feature>
<evidence type="ECO:0000259" key="15">
    <source>
        <dbReference type="PROSITE" id="PS50157"/>
    </source>
</evidence>